<protein>
    <recommendedName>
        <fullName evidence="9">Chitin-binding type-4 domain-containing protein</fullName>
    </recommendedName>
</protein>
<keyword evidence="3" id="KW-0186">Copper</keyword>
<evidence type="ECO:0000256" key="5">
    <source>
        <dbReference type="ARBA" id="ARBA00023180"/>
    </source>
</evidence>
<dbReference type="OrthoDB" id="120613at2759"/>
<gene>
    <name evidence="10" type="ORF">Poli38472_004782</name>
</gene>
<comment type="caution">
    <text evidence="10">The sequence shown here is derived from an EMBL/GenBank/DDBJ whole genome shotgun (WGS) entry which is preliminary data.</text>
</comment>
<feature type="chain" id="PRO_5035469205" description="Chitin-binding type-4 domain-containing protein" evidence="8">
    <location>
        <begin position="24"/>
        <end position="268"/>
    </location>
</feature>
<evidence type="ECO:0000256" key="2">
    <source>
        <dbReference type="ARBA" id="ARBA00022723"/>
    </source>
</evidence>
<dbReference type="InterPro" id="IPR052282">
    <property type="entry name" value="Starch-active_LPMO"/>
</dbReference>
<accession>A0A8K1FIG1</accession>
<evidence type="ECO:0000259" key="9">
    <source>
        <dbReference type="Pfam" id="PF03067"/>
    </source>
</evidence>
<feature type="signal peptide" evidence="8">
    <location>
        <begin position="1"/>
        <end position="23"/>
    </location>
</feature>
<feature type="domain" description="Chitin-binding type-4" evidence="9">
    <location>
        <begin position="24"/>
        <end position="196"/>
    </location>
</feature>
<organism evidence="10 11">
    <name type="scientific">Pythium oligandrum</name>
    <name type="common">Mycoparasitic fungus</name>
    <dbReference type="NCBI Taxonomy" id="41045"/>
    <lineage>
        <taxon>Eukaryota</taxon>
        <taxon>Sar</taxon>
        <taxon>Stramenopiles</taxon>
        <taxon>Oomycota</taxon>
        <taxon>Peronosporomycetes</taxon>
        <taxon>Pythiales</taxon>
        <taxon>Pythiaceae</taxon>
        <taxon>Pythium</taxon>
    </lineage>
</organism>
<evidence type="ECO:0000256" key="6">
    <source>
        <dbReference type="ARBA" id="ARBA00034311"/>
    </source>
</evidence>
<keyword evidence="4" id="KW-1015">Disulfide bond</keyword>
<sequence>MFSAKQVTTAVFAIAALAHTVHGHGQMTKPAPREVTARYTAECYFGLRGAGNDELQWAPVENLIQRKQADQPSTATFDIMNGCRGMIYEEGQPVTNVTPGQEVTVEYYIQAPHPGYMELGIVRPSSDANGLITYTRDETIGVLKRVDNFAENSNTAPIKVTIPADIKGCGKAGDCALQFYWHSDIAKQTYPTCADIVVTGSGSGGNSGTAPSPAPSKNNNSTSPSTAPSSAPSTAPTSVPSTAPTTAPSATPAPTKKTCTRRSRARRN</sequence>
<keyword evidence="11" id="KW-1185">Reference proteome</keyword>
<feature type="region of interest" description="Disordered" evidence="7">
    <location>
        <begin position="202"/>
        <end position="268"/>
    </location>
</feature>
<evidence type="ECO:0000256" key="1">
    <source>
        <dbReference type="ARBA" id="ARBA00001973"/>
    </source>
</evidence>
<evidence type="ECO:0000256" key="7">
    <source>
        <dbReference type="SAM" id="MobiDB-lite"/>
    </source>
</evidence>
<keyword evidence="5" id="KW-0325">Glycoprotein</keyword>
<evidence type="ECO:0000256" key="8">
    <source>
        <dbReference type="SAM" id="SignalP"/>
    </source>
</evidence>
<keyword evidence="2" id="KW-0479">Metal-binding</keyword>
<dbReference type="GO" id="GO:0046872">
    <property type="term" value="F:metal ion binding"/>
    <property type="evidence" value="ECO:0007669"/>
    <property type="project" value="UniProtKB-KW"/>
</dbReference>
<name>A0A8K1FIG1_PYTOL</name>
<dbReference type="EMBL" id="SPLM01000109">
    <property type="protein sequence ID" value="TMW59713.1"/>
    <property type="molecule type" value="Genomic_DNA"/>
</dbReference>
<comment type="similarity">
    <text evidence="6">Belongs to the polysaccharide monooxygenase AA13 family.</text>
</comment>
<dbReference type="PANTHER" id="PTHR36575:SF2">
    <property type="entry name" value="CHITIN-BINDING TYPE-4 DOMAIN-CONTAINING PROTEIN-RELATED"/>
    <property type="match status" value="1"/>
</dbReference>
<comment type="cofactor">
    <cofactor evidence="1">
        <name>Cu(2+)</name>
        <dbReference type="ChEBI" id="CHEBI:29036"/>
    </cofactor>
</comment>
<dbReference type="InterPro" id="IPR004302">
    <property type="entry name" value="Cellulose/chitin-bd_N"/>
</dbReference>
<feature type="compositionally biased region" description="Basic residues" evidence="7">
    <location>
        <begin position="258"/>
        <end position="268"/>
    </location>
</feature>
<evidence type="ECO:0000256" key="3">
    <source>
        <dbReference type="ARBA" id="ARBA00023008"/>
    </source>
</evidence>
<dbReference type="AlphaFoldDB" id="A0A8K1FIG1"/>
<evidence type="ECO:0000256" key="4">
    <source>
        <dbReference type="ARBA" id="ARBA00023157"/>
    </source>
</evidence>
<dbReference type="PANTHER" id="PTHR36575">
    <property type="entry name" value="BINDING PROTEIN, PUTATIVE (AFU_ORTHOLOGUE AFUA_1G14430)-RELATED"/>
    <property type="match status" value="1"/>
</dbReference>
<feature type="compositionally biased region" description="Low complexity" evidence="7">
    <location>
        <begin position="208"/>
        <end position="257"/>
    </location>
</feature>
<dbReference type="Pfam" id="PF03067">
    <property type="entry name" value="LPMO_10"/>
    <property type="match status" value="1"/>
</dbReference>
<dbReference type="Proteomes" id="UP000794436">
    <property type="component" value="Unassembled WGS sequence"/>
</dbReference>
<dbReference type="Gene3D" id="2.70.50.70">
    <property type="match status" value="1"/>
</dbReference>
<evidence type="ECO:0000313" key="11">
    <source>
        <dbReference type="Proteomes" id="UP000794436"/>
    </source>
</evidence>
<keyword evidence="8" id="KW-0732">Signal</keyword>
<evidence type="ECO:0000313" key="10">
    <source>
        <dbReference type="EMBL" id="TMW59713.1"/>
    </source>
</evidence>
<reference evidence="10" key="1">
    <citation type="submission" date="2019-03" db="EMBL/GenBank/DDBJ databases">
        <title>Long read genome sequence of the mycoparasitic Pythium oligandrum ATCC 38472 isolated from sugarbeet rhizosphere.</title>
        <authorList>
            <person name="Gaulin E."/>
        </authorList>
    </citation>
    <scope>NUCLEOTIDE SEQUENCE</scope>
    <source>
        <strain evidence="10">ATCC 38472_TT</strain>
    </source>
</reference>
<proteinExistence type="inferred from homology"/>